<dbReference type="PANTHER" id="PTHR12592:SF0">
    <property type="entry name" value="ATP-DEPENDENT (S)-NAD(P)H-HYDRATE DEHYDRATASE"/>
    <property type="match status" value="1"/>
</dbReference>
<reference evidence="8 9" key="1">
    <citation type="submission" date="2020-07" db="EMBL/GenBank/DDBJ databases">
        <title>Sequencing the genomes of 1000 actinobacteria strains.</title>
        <authorList>
            <person name="Klenk H.-P."/>
        </authorList>
    </citation>
    <scope>NUCLEOTIDE SEQUENCE [LARGE SCALE GENOMIC DNA]</scope>
    <source>
        <strain evidence="8 9">DSM 104001</strain>
    </source>
</reference>
<dbReference type="Pfam" id="PF01256">
    <property type="entry name" value="Carb_kinase"/>
    <property type="match status" value="1"/>
</dbReference>
<comment type="caution">
    <text evidence="6">Lacks conserved residue(s) required for the propagation of feature annotation.</text>
</comment>
<keyword evidence="2 6" id="KW-0067">ATP-binding</keyword>
<dbReference type="EMBL" id="JACBZT010000001">
    <property type="protein sequence ID" value="NYJ05222.1"/>
    <property type="molecule type" value="Genomic_DNA"/>
</dbReference>
<dbReference type="Proteomes" id="UP000541969">
    <property type="component" value="Unassembled WGS sequence"/>
</dbReference>
<evidence type="ECO:0000256" key="1">
    <source>
        <dbReference type="ARBA" id="ARBA00022741"/>
    </source>
</evidence>
<evidence type="ECO:0000256" key="2">
    <source>
        <dbReference type="ARBA" id="ARBA00022840"/>
    </source>
</evidence>
<dbReference type="GO" id="GO:0046496">
    <property type="term" value="P:nicotinamide nucleotide metabolic process"/>
    <property type="evidence" value="ECO:0007669"/>
    <property type="project" value="UniProtKB-UniRule"/>
</dbReference>
<dbReference type="GO" id="GO:0110051">
    <property type="term" value="P:metabolite repair"/>
    <property type="evidence" value="ECO:0007669"/>
    <property type="project" value="TreeGrafter"/>
</dbReference>
<dbReference type="Gene3D" id="3.40.1190.20">
    <property type="match status" value="1"/>
</dbReference>
<evidence type="ECO:0000256" key="5">
    <source>
        <dbReference type="ARBA" id="ARBA00023239"/>
    </source>
</evidence>
<dbReference type="GO" id="GO:0052856">
    <property type="term" value="F:NAD(P)HX epimerase activity"/>
    <property type="evidence" value="ECO:0007669"/>
    <property type="project" value="TreeGrafter"/>
</dbReference>
<feature type="binding site" evidence="6">
    <location>
        <position position="234"/>
    </location>
    <ligand>
        <name>AMP</name>
        <dbReference type="ChEBI" id="CHEBI:456215"/>
    </ligand>
</feature>
<dbReference type="InterPro" id="IPR000631">
    <property type="entry name" value="CARKD"/>
</dbReference>
<feature type="binding site" evidence="6">
    <location>
        <position position="235"/>
    </location>
    <ligand>
        <name>(6S)-NADPHX</name>
        <dbReference type="ChEBI" id="CHEBI:64076"/>
    </ligand>
</feature>
<dbReference type="AlphaFoldDB" id="A0A853CF74"/>
<evidence type="ECO:0000313" key="8">
    <source>
        <dbReference type="EMBL" id="NYJ05222.1"/>
    </source>
</evidence>
<accession>A0A853CF74</accession>
<dbReference type="PROSITE" id="PS51383">
    <property type="entry name" value="YJEF_C_3"/>
    <property type="match status" value="1"/>
</dbReference>
<keyword evidence="1 6" id="KW-0547">Nucleotide-binding</keyword>
<feature type="binding site" evidence="6">
    <location>
        <position position="46"/>
    </location>
    <ligand>
        <name>(6S)-NADPHX</name>
        <dbReference type="ChEBI" id="CHEBI:64076"/>
    </ligand>
</feature>
<dbReference type="HAMAP" id="MF_01965">
    <property type="entry name" value="NADHX_dehydratase"/>
    <property type="match status" value="1"/>
</dbReference>
<feature type="binding site" evidence="6">
    <location>
        <position position="117"/>
    </location>
    <ligand>
        <name>(6S)-NADPHX</name>
        <dbReference type="ChEBI" id="CHEBI:64076"/>
    </ligand>
</feature>
<comment type="caution">
    <text evidence="8">The sequence shown here is derived from an EMBL/GenBank/DDBJ whole genome shotgun (WGS) entry which is preliminary data.</text>
</comment>
<proteinExistence type="inferred from homology"/>
<evidence type="ECO:0000256" key="6">
    <source>
        <dbReference type="HAMAP-Rule" id="MF_01965"/>
    </source>
</evidence>
<protein>
    <recommendedName>
        <fullName evidence="6">ADP-dependent (S)-NAD(P)H-hydrate dehydratase</fullName>
        <ecNumber evidence="6">4.2.1.136</ecNumber>
    </recommendedName>
    <alternativeName>
        <fullName evidence="6">ADP-dependent NAD(P)HX dehydratase</fullName>
    </alternativeName>
</protein>
<comment type="subunit">
    <text evidence="6">Homotetramer.</text>
</comment>
<keyword evidence="4 6" id="KW-0520">NAD</keyword>
<evidence type="ECO:0000256" key="4">
    <source>
        <dbReference type="ARBA" id="ARBA00023027"/>
    </source>
</evidence>
<sequence length="296" mass="29891">MPPSRPEPALVTPPLLRGWALPEPTGGKEARGSILVIGGSSQTLGAVLLAAEAALRAGAGKLQVATAESVAPFAATALPEALVQALPQSDSGAILAEAADVVRELAEAADAVLIGPGMQDVEETQGFGDRLLPHLRGPVALDALGLASVTADVDCLRHLDARVVLTPNPTELAIALHVEQDEVEDDPSAATLELAGRAKAAVGLGGATAWIAAPDGRLWRDDSGGAGLGVSGSGDVRAGIVAGLLARGAEPAQAAVWGSHLHGRAGERLAATIGRLGFLARELPYQIPAVIDDIAI</sequence>
<comment type="catalytic activity">
    <reaction evidence="6">
        <text>(6S)-NADPHX + ADP = AMP + phosphate + NADPH + H(+)</text>
        <dbReference type="Rhea" id="RHEA:32235"/>
        <dbReference type="ChEBI" id="CHEBI:15378"/>
        <dbReference type="ChEBI" id="CHEBI:43474"/>
        <dbReference type="ChEBI" id="CHEBI:57783"/>
        <dbReference type="ChEBI" id="CHEBI:64076"/>
        <dbReference type="ChEBI" id="CHEBI:456215"/>
        <dbReference type="ChEBI" id="CHEBI:456216"/>
        <dbReference type="EC" id="4.2.1.136"/>
    </reaction>
</comment>
<dbReference type="GO" id="GO:0005524">
    <property type="term" value="F:ATP binding"/>
    <property type="evidence" value="ECO:0007669"/>
    <property type="project" value="UniProtKB-KW"/>
</dbReference>
<keyword evidence="3 6" id="KW-0521">NADP</keyword>
<dbReference type="PANTHER" id="PTHR12592">
    <property type="entry name" value="ATP-DEPENDENT (S)-NAD(P)H-HYDRATE DEHYDRATASE FAMILY MEMBER"/>
    <property type="match status" value="1"/>
</dbReference>
<comment type="similarity">
    <text evidence="6">Belongs to the NnrD/CARKD family.</text>
</comment>
<dbReference type="EC" id="4.2.1.136" evidence="6"/>
<comment type="cofactor">
    <cofactor evidence="6">
        <name>Mg(2+)</name>
        <dbReference type="ChEBI" id="CHEBI:18420"/>
    </cofactor>
</comment>
<dbReference type="GO" id="GO:0016301">
    <property type="term" value="F:kinase activity"/>
    <property type="evidence" value="ECO:0007669"/>
    <property type="project" value="UniProtKB-KW"/>
</dbReference>
<comment type="catalytic activity">
    <reaction evidence="6">
        <text>(6S)-NADHX + ADP = AMP + phosphate + NADH + H(+)</text>
        <dbReference type="Rhea" id="RHEA:32223"/>
        <dbReference type="ChEBI" id="CHEBI:15378"/>
        <dbReference type="ChEBI" id="CHEBI:43474"/>
        <dbReference type="ChEBI" id="CHEBI:57945"/>
        <dbReference type="ChEBI" id="CHEBI:64074"/>
        <dbReference type="ChEBI" id="CHEBI:456215"/>
        <dbReference type="ChEBI" id="CHEBI:456216"/>
        <dbReference type="EC" id="4.2.1.136"/>
    </reaction>
</comment>
<dbReference type="SUPFAM" id="SSF53613">
    <property type="entry name" value="Ribokinase-like"/>
    <property type="match status" value="1"/>
</dbReference>
<evidence type="ECO:0000313" key="9">
    <source>
        <dbReference type="Proteomes" id="UP000541969"/>
    </source>
</evidence>
<dbReference type="GO" id="GO:0052855">
    <property type="term" value="F:ADP-dependent NAD(P)H-hydrate dehydratase activity"/>
    <property type="evidence" value="ECO:0007669"/>
    <property type="project" value="UniProtKB-UniRule"/>
</dbReference>
<keyword evidence="8" id="KW-0418">Kinase</keyword>
<evidence type="ECO:0000256" key="3">
    <source>
        <dbReference type="ARBA" id="ARBA00022857"/>
    </source>
</evidence>
<keyword evidence="8" id="KW-0808">Transferase</keyword>
<comment type="function">
    <text evidence="6">Catalyzes the dehydration of the S-form of NAD(P)HX at the expense of ADP, which is converted to AMP. Together with NAD(P)HX epimerase, which catalyzes the epimerization of the S- and R-forms, the enzyme allows the repair of both epimers of NAD(P)HX, a damaged form of NAD(P)H that is a result of enzymatic or heat-dependent hydration.</text>
</comment>
<dbReference type="RefSeq" id="WP_179715836.1">
    <property type="nucleotide sequence ID" value="NZ_JACBZT010000001.1"/>
</dbReference>
<organism evidence="8 9">
    <name type="scientific">Petropleomorpha daqingensis</name>
    <dbReference type="NCBI Taxonomy" id="2026353"/>
    <lineage>
        <taxon>Bacteria</taxon>
        <taxon>Bacillati</taxon>
        <taxon>Actinomycetota</taxon>
        <taxon>Actinomycetes</taxon>
        <taxon>Geodermatophilales</taxon>
        <taxon>Geodermatophilaceae</taxon>
        <taxon>Petropleomorpha</taxon>
    </lineage>
</organism>
<dbReference type="CDD" id="cd01171">
    <property type="entry name" value="YXKO-related"/>
    <property type="match status" value="1"/>
</dbReference>
<keyword evidence="5 6" id="KW-0456">Lyase</keyword>
<name>A0A853CF74_9ACTN</name>
<feature type="domain" description="YjeF C-terminal" evidence="7">
    <location>
        <begin position="11"/>
        <end position="294"/>
    </location>
</feature>
<keyword evidence="9" id="KW-1185">Reference proteome</keyword>
<evidence type="ECO:0000259" key="7">
    <source>
        <dbReference type="PROSITE" id="PS51383"/>
    </source>
</evidence>
<gene>
    <name evidence="6" type="primary">nnrD</name>
    <name evidence="8" type="ORF">GGQ55_001500</name>
</gene>
<dbReference type="NCBIfam" id="TIGR00196">
    <property type="entry name" value="yjeF_cterm"/>
    <property type="match status" value="1"/>
</dbReference>
<dbReference type="InterPro" id="IPR029056">
    <property type="entry name" value="Ribokinase-like"/>
</dbReference>